<sequence>MIFLYKSLSIVAPDANFPFSPSPDHIENSIDRFSKNNQTIL</sequence>
<dbReference type="EMBL" id="CP011339">
    <property type="protein sequence ID" value="AKV68414.1"/>
    <property type="molecule type" value="Genomic_DNA"/>
</dbReference>
<dbReference type="Proteomes" id="UP000068167">
    <property type="component" value="Chromosome"/>
</dbReference>
<gene>
    <name evidence="1" type="ORF">VL20_3407</name>
</gene>
<protein>
    <submittedName>
        <fullName evidence="1">Uncharacterized protein</fullName>
    </submittedName>
</protein>
<proteinExistence type="predicted"/>
<dbReference type="PATRIC" id="fig|1638788.3.peg.3438"/>
<keyword evidence="2" id="KW-1185">Reference proteome</keyword>
<evidence type="ECO:0000313" key="1">
    <source>
        <dbReference type="EMBL" id="AKV68414.1"/>
    </source>
</evidence>
<reference evidence="1 2" key="1">
    <citation type="journal article" date="2016" name="Stand. Genomic Sci.">
        <title>Complete genome sequence and genomic characterization of Microcystis panniformis FACHB 1757 by third-generation sequencing.</title>
        <authorList>
            <person name="Zhang J.Y."/>
            <person name="Guan R."/>
            <person name="Zhang H.J."/>
            <person name="Li H."/>
            <person name="Xiao P."/>
            <person name="Yu G.L."/>
            <person name="Du L."/>
            <person name="Cao D.M."/>
            <person name="Zhu B.C."/>
            <person name="Li R.H."/>
            <person name="Lu Z.H."/>
        </authorList>
    </citation>
    <scope>NUCLEOTIDE SEQUENCE [LARGE SCALE GENOMIC DNA]</scope>
    <source>
        <strain evidence="1 2">FACHB-1757</strain>
    </source>
</reference>
<accession>A0A0K1S2N8</accession>
<name>A0A0K1S2N8_9CHRO</name>
<dbReference type="KEGG" id="mpk:VL20_3407"/>
<evidence type="ECO:0000313" key="2">
    <source>
        <dbReference type="Proteomes" id="UP000068167"/>
    </source>
</evidence>
<organism evidence="1 2">
    <name type="scientific">Microcystis panniformis FACHB-1757</name>
    <dbReference type="NCBI Taxonomy" id="1638788"/>
    <lineage>
        <taxon>Bacteria</taxon>
        <taxon>Bacillati</taxon>
        <taxon>Cyanobacteriota</taxon>
        <taxon>Cyanophyceae</taxon>
        <taxon>Oscillatoriophycideae</taxon>
        <taxon>Chroococcales</taxon>
        <taxon>Microcystaceae</taxon>
        <taxon>Microcystis</taxon>
    </lineage>
</organism>
<dbReference type="AlphaFoldDB" id="A0A0K1S2N8"/>